<feature type="chain" id="PRO_5036262771" evidence="2">
    <location>
        <begin position="20"/>
        <end position="309"/>
    </location>
</feature>
<proteinExistence type="predicted"/>
<name>A0A8D9AEH6_9HEMI</name>
<reference evidence="3" key="1">
    <citation type="submission" date="2021-05" db="EMBL/GenBank/DDBJ databases">
        <authorList>
            <person name="Alioto T."/>
            <person name="Alioto T."/>
            <person name="Gomez Garrido J."/>
        </authorList>
    </citation>
    <scope>NUCLEOTIDE SEQUENCE</scope>
</reference>
<feature type="compositionally biased region" description="Low complexity" evidence="1">
    <location>
        <begin position="83"/>
        <end position="95"/>
    </location>
</feature>
<protein>
    <submittedName>
        <fullName evidence="3">Uncharacterized protein</fullName>
    </submittedName>
</protein>
<sequence>MGCLFLTVVLVSCVHVLKAHQYHHEHCKRSFREDNRGKKIVMGPALMNEDLLWQDSLHRVRRETNSNNNTTVRETISKRNTASSKRNTSTISKKNKSTIIKTGNWNYKRKRVTARTGNYGWSEERKKKWSKYMANQTKSYWNKLKEEGKTERHENHRNLFNTFWGKKKQGRLDLRKTMKDYHRRQKEAGNTEIYLRHSQYMKEYWRKKKEEGNTYMFKRHSEFMKALWARLKAEGIPYKKTTDKARTKTPRKFKQKHVEVLDGYEELSETMKEYWAKQQGKDITKKEMGELMEHYRRIQRENILSHKKD</sequence>
<dbReference type="EMBL" id="HBUF01565406">
    <property type="protein sequence ID" value="CAG6764314.1"/>
    <property type="molecule type" value="Transcribed_RNA"/>
</dbReference>
<evidence type="ECO:0000256" key="2">
    <source>
        <dbReference type="SAM" id="SignalP"/>
    </source>
</evidence>
<evidence type="ECO:0000256" key="1">
    <source>
        <dbReference type="SAM" id="MobiDB-lite"/>
    </source>
</evidence>
<organism evidence="3">
    <name type="scientific">Cacopsylla melanoneura</name>
    <dbReference type="NCBI Taxonomy" id="428564"/>
    <lineage>
        <taxon>Eukaryota</taxon>
        <taxon>Metazoa</taxon>
        <taxon>Ecdysozoa</taxon>
        <taxon>Arthropoda</taxon>
        <taxon>Hexapoda</taxon>
        <taxon>Insecta</taxon>
        <taxon>Pterygota</taxon>
        <taxon>Neoptera</taxon>
        <taxon>Paraneoptera</taxon>
        <taxon>Hemiptera</taxon>
        <taxon>Sternorrhyncha</taxon>
        <taxon>Psylloidea</taxon>
        <taxon>Psyllidae</taxon>
        <taxon>Psyllinae</taxon>
        <taxon>Cacopsylla</taxon>
    </lineage>
</organism>
<evidence type="ECO:0000313" key="3">
    <source>
        <dbReference type="EMBL" id="CAG6764315.1"/>
    </source>
</evidence>
<accession>A0A8D9AEH6</accession>
<dbReference type="AlphaFoldDB" id="A0A8D9AEH6"/>
<feature type="signal peptide" evidence="2">
    <location>
        <begin position="1"/>
        <end position="19"/>
    </location>
</feature>
<dbReference type="EMBL" id="HBUF01565407">
    <property type="protein sequence ID" value="CAG6764315.1"/>
    <property type="molecule type" value="Transcribed_RNA"/>
</dbReference>
<keyword evidence="2" id="KW-0732">Signal</keyword>
<feature type="region of interest" description="Disordered" evidence="1">
    <location>
        <begin position="74"/>
        <end position="95"/>
    </location>
</feature>